<evidence type="ECO:0000313" key="9">
    <source>
        <dbReference type="EMBL" id="EJZ81866.1"/>
    </source>
</evidence>
<evidence type="ECO:0000256" key="1">
    <source>
        <dbReference type="ARBA" id="ARBA00004635"/>
    </source>
</evidence>
<dbReference type="eggNOG" id="COG1464">
    <property type="taxonomic scope" value="Bacteria"/>
</dbReference>
<keyword evidence="4" id="KW-0472">Membrane</keyword>
<accession>I7JW76</accession>
<keyword evidence="5" id="KW-0564">Palmitate</keyword>
<evidence type="ECO:0000256" key="6">
    <source>
        <dbReference type="ARBA" id="ARBA00023288"/>
    </source>
</evidence>
<dbReference type="PANTHER" id="PTHR30429">
    <property type="entry name" value="D-METHIONINE-BINDING LIPOPROTEIN METQ"/>
    <property type="match status" value="1"/>
</dbReference>
<comment type="similarity">
    <text evidence="2">Belongs to the NlpA lipoprotein family.</text>
</comment>
<organism evidence="8 11">
    <name type="scientific">Corynebacterium otitidis ATCC 51513</name>
    <dbReference type="NCBI Taxonomy" id="883169"/>
    <lineage>
        <taxon>Bacteria</taxon>
        <taxon>Bacillati</taxon>
        <taxon>Actinomycetota</taxon>
        <taxon>Actinomycetes</taxon>
        <taxon>Mycobacteriales</taxon>
        <taxon>Corynebacteriaceae</taxon>
        <taxon>Corynebacterium</taxon>
    </lineage>
</organism>
<dbReference type="STRING" id="29321.AAV33_07430"/>
<comment type="subcellular location">
    <subcellularLocation>
        <location evidence="1">Membrane</location>
        <topology evidence="1">Lipid-anchor</topology>
    </subcellularLocation>
</comment>
<dbReference type="Gene3D" id="3.40.190.10">
    <property type="entry name" value="Periplasmic binding protein-like II"/>
    <property type="match status" value="2"/>
</dbReference>
<evidence type="ECO:0000256" key="3">
    <source>
        <dbReference type="ARBA" id="ARBA00022729"/>
    </source>
</evidence>
<keyword evidence="10" id="KW-1185">Reference proteome</keyword>
<feature type="chain" id="PRO_5007674378" evidence="7">
    <location>
        <begin position="27"/>
        <end position="292"/>
    </location>
</feature>
<comment type="caution">
    <text evidence="8">The sequence shown here is derived from an EMBL/GenBank/DDBJ whole genome shotgun (WGS) entry which is preliminary data.</text>
</comment>
<feature type="signal peptide" evidence="7">
    <location>
        <begin position="1"/>
        <end position="26"/>
    </location>
</feature>
<evidence type="ECO:0000256" key="4">
    <source>
        <dbReference type="ARBA" id="ARBA00023136"/>
    </source>
</evidence>
<protein>
    <submittedName>
        <fullName evidence="8">Putative ABC transporter</fullName>
    </submittedName>
    <submittedName>
        <fullName evidence="9">YaeC family lipoprotein</fullName>
    </submittedName>
</protein>
<evidence type="ECO:0000256" key="7">
    <source>
        <dbReference type="SAM" id="SignalP"/>
    </source>
</evidence>
<dbReference type="Proteomes" id="UP000006078">
    <property type="component" value="Unassembled WGS sequence"/>
</dbReference>
<evidence type="ECO:0000256" key="5">
    <source>
        <dbReference type="ARBA" id="ARBA00023139"/>
    </source>
</evidence>
<dbReference type="PROSITE" id="PS51257">
    <property type="entry name" value="PROKAR_LIPOPROTEIN"/>
    <property type="match status" value="1"/>
</dbReference>
<dbReference type="PANTHER" id="PTHR30429:SF3">
    <property type="entry name" value="LIPOPROTEIN"/>
    <property type="match status" value="1"/>
</dbReference>
<sequence length="292" mass="31816">MILPHLRRRVAALGLAVLAAAGGAAACSSEDDDTVSIALRDPALEQWQVFVEEAEAAGIDVDLVAMSGDNAPNEAVREGEVDVNQFQHLKYLARYNEGTGARLRVVGSTEIVPLSLYWKDHDSLDGIEGEDVAIPNDPTNQGRAINLLAQEGLVELRGEEQLEPVPADIDEEASAVTVTPVDVTNGTVAYNEGRPAIMTNNFIARAGISPSEAVAQDDPEDPRAEPYINAFIALEDRTDDPVLLELVEIWHSEPVQEAIQRESRGTSVPVRRPAEELDEILERLEQDVRESR</sequence>
<evidence type="ECO:0000313" key="11">
    <source>
        <dbReference type="Proteomes" id="UP000011016"/>
    </source>
</evidence>
<keyword evidence="6 9" id="KW-0449">Lipoprotein</keyword>
<gene>
    <name evidence="8" type="ORF">BN46_0993</name>
    <name evidence="9" type="ORF">HMPREF9719_01206</name>
</gene>
<name>I7JW76_9CORY</name>
<dbReference type="Pfam" id="PF03180">
    <property type="entry name" value="Lipoprotein_9"/>
    <property type="match status" value="1"/>
</dbReference>
<dbReference type="InterPro" id="IPR004872">
    <property type="entry name" value="Lipoprotein_NlpA"/>
</dbReference>
<proteinExistence type="inferred from homology"/>
<dbReference type="EMBL" id="CAJZ01000137">
    <property type="protein sequence ID" value="CCI83721.1"/>
    <property type="molecule type" value="Genomic_DNA"/>
</dbReference>
<evidence type="ECO:0000256" key="2">
    <source>
        <dbReference type="ARBA" id="ARBA00008973"/>
    </source>
</evidence>
<evidence type="ECO:0000313" key="10">
    <source>
        <dbReference type="Proteomes" id="UP000006078"/>
    </source>
</evidence>
<dbReference type="RefSeq" id="WP_004601096.1">
    <property type="nucleotide sequence ID" value="NZ_HF541867.1"/>
</dbReference>
<keyword evidence="3 7" id="KW-0732">Signal</keyword>
<dbReference type="Proteomes" id="UP000011016">
    <property type="component" value="Unassembled WGS sequence"/>
</dbReference>
<dbReference type="AlphaFoldDB" id="I7JW76"/>
<dbReference type="GO" id="GO:0016020">
    <property type="term" value="C:membrane"/>
    <property type="evidence" value="ECO:0007669"/>
    <property type="project" value="UniProtKB-SubCell"/>
</dbReference>
<reference evidence="8 11" key="1">
    <citation type="journal article" date="2012" name="J. Bacteriol.">
        <title>Draft Genome Sequence of Turicella otitidis ATCC 51513, Isolated from Middle Ear Fluid from a Child with Otitis Media.</title>
        <authorList>
            <person name="Brinkrolf K."/>
            <person name="Schneider J."/>
            <person name="Knecht M."/>
            <person name="Ruckert C."/>
            <person name="Tauch A."/>
        </authorList>
    </citation>
    <scope>NUCLEOTIDE SEQUENCE [LARGE SCALE GENOMIC DNA]</scope>
    <source>
        <strain evidence="8 11">ATCC 51513</strain>
    </source>
</reference>
<dbReference type="PATRIC" id="fig|883169.3.peg.1163"/>
<dbReference type="SUPFAM" id="SSF53850">
    <property type="entry name" value="Periplasmic binding protein-like II"/>
    <property type="match status" value="1"/>
</dbReference>
<evidence type="ECO:0000313" key="8">
    <source>
        <dbReference type="EMBL" id="CCI83721.1"/>
    </source>
</evidence>
<dbReference type="HOGENOM" id="CLU_067080_1_1_11"/>
<reference evidence="9 10" key="2">
    <citation type="submission" date="2012-08" db="EMBL/GenBank/DDBJ databases">
        <title>The Genome Sequence of Turicella otitidis ATCC 51513.</title>
        <authorList>
            <consortium name="The Broad Institute Genome Sequencing Platform"/>
            <person name="Earl A."/>
            <person name="Ward D."/>
            <person name="Feldgarden M."/>
            <person name="Gevers D."/>
            <person name="Huys G."/>
            <person name="Walker B."/>
            <person name="Young S.K."/>
            <person name="Zeng Q."/>
            <person name="Gargeya S."/>
            <person name="Fitzgerald M."/>
            <person name="Haas B."/>
            <person name="Abouelleil A."/>
            <person name="Alvarado L."/>
            <person name="Arachchi H.M."/>
            <person name="Berlin A.M."/>
            <person name="Chapman S.B."/>
            <person name="Goldberg J."/>
            <person name="Griggs A."/>
            <person name="Gujja S."/>
            <person name="Hansen M."/>
            <person name="Howarth C."/>
            <person name="Imamovic A."/>
            <person name="Larimer J."/>
            <person name="McCowen C."/>
            <person name="Montmayeur A."/>
            <person name="Murphy C."/>
            <person name="Neiman D."/>
            <person name="Pearson M."/>
            <person name="Priest M."/>
            <person name="Roberts A."/>
            <person name="Saif S."/>
            <person name="Shea T."/>
            <person name="Sisk P."/>
            <person name="Sykes S."/>
            <person name="Wortman J."/>
            <person name="Nusbaum C."/>
            <person name="Birren B."/>
        </authorList>
    </citation>
    <scope>NUCLEOTIDE SEQUENCE [LARGE SCALE GENOMIC DNA]</scope>
    <source>
        <strain evidence="9 10">ATCC 51513</strain>
    </source>
</reference>
<dbReference type="OrthoDB" id="9812878at2"/>
<dbReference type="EMBL" id="AHAE01000055">
    <property type="protein sequence ID" value="EJZ81866.1"/>
    <property type="molecule type" value="Genomic_DNA"/>
</dbReference>